<comment type="caution">
    <text evidence="2">The sequence shown here is derived from an EMBL/GenBank/DDBJ whole genome shotgun (WGS) entry which is preliminary data.</text>
</comment>
<proteinExistence type="predicted"/>
<evidence type="ECO:0000256" key="1">
    <source>
        <dbReference type="SAM" id="MobiDB-lite"/>
    </source>
</evidence>
<protein>
    <submittedName>
        <fullName evidence="2">Uncharacterized protein</fullName>
    </submittedName>
</protein>
<dbReference type="HOGENOM" id="CLU_1602567_0_0_1"/>
<gene>
    <name evidence="2" type="ORF">CGLO_01862</name>
</gene>
<feature type="compositionally biased region" description="Basic and acidic residues" evidence="1">
    <location>
        <begin position="37"/>
        <end position="53"/>
    </location>
</feature>
<evidence type="ECO:0000313" key="3">
    <source>
        <dbReference type="Proteomes" id="UP000015530"/>
    </source>
</evidence>
<dbReference type="OrthoDB" id="4835929at2759"/>
<dbReference type="EMBL" id="AMYD01000389">
    <property type="protein sequence ID" value="EQB57945.1"/>
    <property type="molecule type" value="Genomic_DNA"/>
</dbReference>
<organism evidence="2 3">
    <name type="scientific">Colletotrichum gloeosporioides (strain Cg-14)</name>
    <name type="common">Anthracnose fungus</name>
    <name type="synonym">Glomerella cingulata</name>
    <dbReference type="NCBI Taxonomy" id="1237896"/>
    <lineage>
        <taxon>Eukaryota</taxon>
        <taxon>Fungi</taxon>
        <taxon>Dikarya</taxon>
        <taxon>Ascomycota</taxon>
        <taxon>Pezizomycotina</taxon>
        <taxon>Sordariomycetes</taxon>
        <taxon>Hypocreomycetidae</taxon>
        <taxon>Glomerellales</taxon>
        <taxon>Glomerellaceae</taxon>
        <taxon>Colletotrichum</taxon>
        <taxon>Colletotrichum gloeosporioides species complex</taxon>
    </lineage>
</organism>
<name>T0MAQ0_COLGC</name>
<feature type="region of interest" description="Disordered" evidence="1">
    <location>
        <begin position="25"/>
        <end position="54"/>
    </location>
</feature>
<reference evidence="3" key="1">
    <citation type="journal article" date="2013" name="Mol. Plant Microbe Interact.">
        <title>Global aspects of pacC regulation of pathogenicity genes in Colletotrichum gloeosporioides as revealed by transcriptome analysis.</title>
        <authorList>
            <person name="Alkan N."/>
            <person name="Meng X."/>
            <person name="Friedlander G."/>
            <person name="Reuveni E."/>
            <person name="Sukno S."/>
            <person name="Sherman A."/>
            <person name="Thon M."/>
            <person name="Fluhr R."/>
            <person name="Prusky D."/>
        </authorList>
    </citation>
    <scope>NUCLEOTIDE SEQUENCE [LARGE SCALE GENOMIC DNA]</scope>
    <source>
        <strain evidence="3">Cg-14</strain>
    </source>
</reference>
<dbReference type="AlphaFoldDB" id="T0MAQ0"/>
<sequence>MRKNRKSQKARRHAKLLKRLEMKAVSEGDQYLSKTTEPNENHKHGLQAEDAPARKNTNFIISSLRREVRQFKDVTSSEMKKRLSDLEKKMTVHLHAVYNVDAQNEREDRKAMGNELRRDVEKMAKNYKASMKEMMDNQREMMRRPKGKACRDEEGWDGHLRQGARD</sequence>
<evidence type="ECO:0000313" key="2">
    <source>
        <dbReference type="EMBL" id="EQB57945.1"/>
    </source>
</evidence>
<dbReference type="Proteomes" id="UP000015530">
    <property type="component" value="Unassembled WGS sequence"/>
</dbReference>
<accession>T0MAQ0</accession>
<feature type="region of interest" description="Disordered" evidence="1">
    <location>
        <begin position="129"/>
        <end position="166"/>
    </location>
</feature>